<gene>
    <name evidence="2" type="ORF">NHX12_003816</name>
</gene>
<feature type="compositionally biased region" description="Polar residues" evidence="1">
    <location>
        <begin position="95"/>
        <end position="107"/>
    </location>
</feature>
<evidence type="ECO:0000313" key="2">
    <source>
        <dbReference type="EMBL" id="KAJ3594509.1"/>
    </source>
</evidence>
<accession>A0A9Q0DU14</accession>
<protein>
    <submittedName>
        <fullName evidence="2">Uncharacterized protein</fullName>
    </submittedName>
</protein>
<reference evidence="2" key="1">
    <citation type="submission" date="2022-07" db="EMBL/GenBank/DDBJ databases">
        <title>Chromosome-level genome of Muraenolepis orangiensis.</title>
        <authorList>
            <person name="Kim J."/>
        </authorList>
    </citation>
    <scope>NUCLEOTIDE SEQUENCE</scope>
    <source>
        <strain evidence="2">KU_S4_2022</strain>
        <tissue evidence="2">Muscle</tissue>
    </source>
</reference>
<dbReference type="EMBL" id="JANIIK010000111">
    <property type="protein sequence ID" value="KAJ3594509.1"/>
    <property type="molecule type" value="Genomic_DNA"/>
</dbReference>
<feature type="region of interest" description="Disordered" evidence="1">
    <location>
        <begin position="1"/>
        <end position="107"/>
    </location>
</feature>
<keyword evidence="3" id="KW-1185">Reference proteome</keyword>
<dbReference type="OrthoDB" id="8954331at2759"/>
<evidence type="ECO:0000313" key="3">
    <source>
        <dbReference type="Proteomes" id="UP001148018"/>
    </source>
</evidence>
<sequence>MGSVTSAFTRTRNALVKVGSEPDHHHDAAAAAAVAPPPPPEPDRDRDRVRKKKSARSNVTTPQPSQPGRQSTRPQSPLSEAPVQPDGDDGPRAASKSSQCKLRGLSQ</sequence>
<dbReference type="Proteomes" id="UP001148018">
    <property type="component" value="Unassembled WGS sequence"/>
</dbReference>
<organism evidence="2 3">
    <name type="scientific">Muraenolepis orangiensis</name>
    <name type="common">Patagonian moray cod</name>
    <dbReference type="NCBI Taxonomy" id="630683"/>
    <lineage>
        <taxon>Eukaryota</taxon>
        <taxon>Metazoa</taxon>
        <taxon>Chordata</taxon>
        <taxon>Craniata</taxon>
        <taxon>Vertebrata</taxon>
        <taxon>Euteleostomi</taxon>
        <taxon>Actinopterygii</taxon>
        <taxon>Neopterygii</taxon>
        <taxon>Teleostei</taxon>
        <taxon>Neoteleostei</taxon>
        <taxon>Acanthomorphata</taxon>
        <taxon>Zeiogadaria</taxon>
        <taxon>Gadariae</taxon>
        <taxon>Gadiformes</taxon>
        <taxon>Muraenolepidoidei</taxon>
        <taxon>Muraenolepididae</taxon>
        <taxon>Muraenolepis</taxon>
    </lineage>
</organism>
<comment type="caution">
    <text evidence="2">The sequence shown here is derived from an EMBL/GenBank/DDBJ whole genome shotgun (WGS) entry which is preliminary data.</text>
</comment>
<dbReference type="AlphaFoldDB" id="A0A9Q0DU14"/>
<name>A0A9Q0DU14_9TELE</name>
<feature type="compositionally biased region" description="Polar residues" evidence="1">
    <location>
        <begin position="56"/>
        <end position="78"/>
    </location>
</feature>
<evidence type="ECO:0000256" key="1">
    <source>
        <dbReference type="SAM" id="MobiDB-lite"/>
    </source>
</evidence>
<proteinExistence type="predicted"/>
<feature type="compositionally biased region" description="Polar residues" evidence="1">
    <location>
        <begin position="1"/>
        <end position="12"/>
    </location>
</feature>